<evidence type="ECO:0000313" key="2">
    <source>
        <dbReference type="Proteomes" id="UP000216225"/>
    </source>
</evidence>
<dbReference type="Pfam" id="PF06821">
    <property type="entry name" value="Ser_hydrolase"/>
    <property type="match status" value="1"/>
</dbReference>
<dbReference type="InterPro" id="IPR010662">
    <property type="entry name" value="RBBP9/YdeN"/>
</dbReference>
<dbReference type="RefSeq" id="WP_094436145.1">
    <property type="nucleotide sequence ID" value="NZ_CP181370.1"/>
</dbReference>
<protein>
    <submittedName>
        <fullName evidence="1">Alpha/beta hydrolase</fullName>
    </submittedName>
</protein>
<evidence type="ECO:0000313" key="1">
    <source>
        <dbReference type="EMBL" id="RKJ99352.1"/>
    </source>
</evidence>
<dbReference type="AlphaFoldDB" id="A0A420KHB7"/>
<dbReference type="InterPro" id="IPR029058">
    <property type="entry name" value="AB_hydrolase_fold"/>
</dbReference>
<dbReference type="EMBL" id="NKDB02000001">
    <property type="protein sequence ID" value="RKJ99352.1"/>
    <property type="molecule type" value="Genomic_DNA"/>
</dbReference>
<name>A0A420KHB7_9BURK</name>
<organism evidence="1 2">
    <name type="scientific">Alicycliphilus denitrificans</name>
    <dbReference type="NCBI Taxonomy" id="179636"/>
    <lineage>
        <taxon>Bacteria</taxon>
        <taxon>Pseudomonadati</taxon>
        <taxon>Pseudomonadota</taxon>
        <taxon>Betaproteobacteria</taxon>
        <taxon>Burkholderiales</taxon>
        <taxon>Comamonadaceae</taxon>
        <taxon>Alicycliphilus</taxon>
    </lineage>
</organism>
<comment type="caution">
    <text evidence="1">The sequence shown here is derived from an EMBL/GenBank/DDBJ whole genome shotgun (WGS) entry which is preliminary data.</text>
</comment>
<reference evidence="1 2" key="1">
    <citation type="submission" date="2018-09" db="EMBL/GenBank/DDBJ databases">
        <title>Genome comparison of Alicycliphilus sp. BQ1, a polyurethanolytic bacterium, with its closest phylogenetic relatives Alicycliphilus denitrificans BC and K601, unable to attack polyurethane.</title>
        <authorList>
            <person name="Loza-Tavera H."/>
            <person name="Lozano L."/>
            <person name="Cevallos M."/>
            <person name="Maya-Lucas O."/>
            <person name="Garcia-Mena J."/>
            <person name="Hernandez J."/>
        </authorList>
    </citation>
    <scope>NUCLEOTIDE SEQUENCE [LARGE SCALE GENOMIC DNA]</scope>
    <source>
        <strain evidence="1 2">BQ1</strain>
    </source>
</reference>
<gene>
    <name evidence="1" type="ORF">CE154_006305</name>
</gene>
<dbReference type="Proteomes" id="UP000216225">
    <property type="component" value="Unassembled WGS sequence"/>
</dbReference>
<dbReference type="SUPFAM" id="SSF53474">
    <property type="entry name" value="alpha/beta-Hydrolases"/>
    <property type="match status" value="1"/>
</dbReference>
<dbReference type="Gene3D" id="3.40.50.1820">
    <property type="entry name" value="alpha/beta hydrolase"/>
    <property type="match status" value="1"/>
</dbReference>
<proteinExistence type="predicted"/>
<dbReference type="GO" id="GO:0016787">
    <property type="term" value="F:hydrolase activity"/>
    <property type="evidence" value="ECO:0007669"/>
    <property type="project" value="UniProtKB-KW"/>
</dbReference>
<sequence length="180" mass="19987">MHPSQVLLLPGWQDSGPGHWQTGWERLHGYRRVQQHDWMRPLRGDWSARLEEVVADAPGEVLLAAHSLGCILAAWWAAHTRHARKVRGALLVAPGDVERPDLAAQIRGWAPIARRPLPFPAVLAGSRDDPYCAFERARALAQDWGARFVDLGARGHVNAESGLGDWPEGHALLQTLMNKD</sequence>
<accession>A0A420KHB7</accession>
<keyword evidence="1" id="KW-0378">Hydrolase</keyword>